<dbReference type="Pfam" id="PF07690">
    <property type="entry name" value="MFS_1"/>
    <property type="match status" value="1"/>
</dbReference>
<dbReference type="SUPFAM" id="SSF103473">
    <property type="entry name" value="MFS general substrate transporter"/>
    <property type="match status" value="1"/>
</dbReference>
<feature type="transmembrane region" description="Helical" evidence="7">
    <location>
        <begin position="344"/>
        <end position="366"/>
    </location>
</feature>
<comment type="subcellular location">
    <subcellularLocation>
        <location evidence="1">Cell membrane</location>
        <topology evidence="1">Multi-pass membrane protein</topology>
    </subcellularLocation>
</comment>
<feature type="transmembrane region" description="Helical" evidence="7">
    <location>
        <begin position="148"/>
        <end position="168"/>
    </location>
</feature>
<evidence type="ECO:0000256" key="1">
    <source>
        <dbReference type="ARBA" id="ARBA00004651"/>
    </source>
</evidence>
<keyword evidence="6 7" id="KW-0472">Membrane</keyword>
<dbReference type="InterPro" id="IPR036259">
    <property type="entry name" value="MFS_trans_sf"/>
</dbReference>
<evidence type="ECO:0000256" key="3">
    <source>
        <dbReference type="ARBA" id="ARBA00022475"/>
    </source>
</evidence>
<dbReference type="Proteomes" id="UP000316714">
    <property type="component" value="Unassembled WGS sequence"/>
</dbReference>
<dbReference type="GO" id="GO:0005886">
    <property type="term" value="C:plasma membrane"/>
    <property type="evidence" value="ECO:0007669"/>
    <property type="project" value="UniProtKB-SubCell"/>
</dbReference>
<evidence type="ECO:0000256" key="7">
    <source>
        <dbReference type="SAM" id="Phobius"/>
    </source>
</evidence>
<feature type="transmembrane region" description="Helical" evidence="7">
    <location>
        <begin position="285"/>
        <end position="303"/>
    </location>
</feature>
<feature type="transmembrane region" description="Helical" evidence="7">
    <location>
        <begin position="20"/>
        <end position="44"/>
    </location>
</feature>
<feature type="transmembrane region" description="Helical" evidence="7">
    <location>
        <begin position="53"/>
        <end position="73"/>
    </location>
</feature>
<feature type="transmembrane region" description="Helical" evidence="7">
    <location>
        <begin position="309"/>
        <end position="332"/>
    </location>
</feature>
<keyword evidence="5 7" id="KW-1133">Transmembrane helix</keyword>
<dbReference type="InterPro" id="IPR020846">
    <property type="entry name" value="MFS_dom"/>
</dbReference>
<protein>
    <submittedName>
        <fullName evidence="9">Putative transporter</fullName>
    </submittedName>
</protein>
<organism evidence="9 10">
    <name type="scientific">Posidoniimonas corsicana</name>
    <dbReference type="NCBI Taxonomy" id="1938618"/>
    <lineage>
        <taxon>Bacteria</taxon>
        <taxon>Pseudomonadati</taxon>
        <taxon>Planctomycetota</taxon>
        <taxon>Planctomycetia</taxon>
        <taxon>Pirellulales</taxon>
        <taxon>Lacipirellulaceae</taxon>
        <taxon>Posidoniimonas</taxon>
    </lineage>
</organism>
<keyword evidence="3" id="KW-1003">Cell membrane</keyword>
<accession>A0A5C5UXC9</accession>
<evidence type="ECO:0000259" key="8">
    <source>
        <dbReference type="PROSITE" id="PS50850"/>
    </source>
</evidence>
<keyword evidence="10" id="KW-1185">Reference proteome</keyword>
<dbReference type="InterPro" id="IPR050171">
    <property type="entry name" value="MFS_Transporters"/>
</dbReference>
<keyword evidence="2" id="KW-0813">Transport</keyword>
<comment type="caution">
    <text evidence="9">The sequence shown here is derived from an EMBL/GenBank/DDBJ whole genome shotgun (WGS) entry which is preliminary data.</text>
</comment>
<dbReference type="RefSeq" id="WP_146568236.1">
    <property type="nucleotide sequence ID" value="NZ_SIHJ01000004.1"/>
</dbReference>
<feature type="transmembrane region" description="Helical" evidence="7">
    <location>
        <begin position="93"/>
        <end position="115"/>
    </location>
</feature>
<feature type="domain" description="Major facilitator superfamily (MFS) profile" evidence="8">
    <location>
        <begin position="18"/>
        <end position="396"/>
    </location>
</feature>
<sequence length="407" mass="43589">MRPLFDAYRQAYSGLPREVWMLSALMFVSRCGSTVLPFLTIFLVKVKGFEPEVAVQFLAVYGVGGILGSLLGARLCEWFGPLRTLLASLVLRAPGYLIMPHFDSGAAIGLALLYVSLIAEMSRPAIAIATTDYSPGDALAKSFALNRLAANLGFSIAPAVGGLLAAAGYWDAMFWVNTVTPLLAAAAELWSFGLHEPPHIAQDRREFRGLAGPWSDRHYLWFLALQLLSGVVFFQMMSTYPLYLSEQVHMSEDQIGFLFVINTSLIVLLEMLVTDRLRGRSAINLVSLGVCLLCLGFGGTVLGGGAGAMAALAVVWTAGEMLSAPFAITYAAERAAGRNRAAYLGLNSVVFSVSAVGAPLIGGLLYAIDPQLVWWCCLAMAVALPLGYWVLARQDAKQAEAAAAGPQ</sequence>
<evidence type="ECO:0000256" key="6">
    <source>
        <dbReference type="ARBA" id="ARBA00023136"/>
    </source>
</evidence>
<feature type="transmembrane region" description="Helical" evidence="7">
    <location>
        <begin position="372"/>
        <end position="391"/>
    </location>
</feature>
<evidence type="ECO:0000256" key="5">
    <source>
        <dbReference type="ARBA" id="ARBA00022989"/>
    </source>
</evidence>
<gene>
    <name evidence="9" type="ORF">KOR34_44180</name>
</gene>
<name>A0A5C5UXC9_9BACT</name>
<dbReference type="EMBL" id="SIHJ01000004">
    <property type="protein sequence ID" value="TWT31044.1"/>
    <property type="molecule type" value="Genomic_DNA"/>
</dbReference>
<dbReference type="InterPro" id="IPR011701">
    <property type="entry name" value="MFS"/>
</dbReference>
<dbReference type="AlphaFoldDB" id="A0A5C5UXC9"/>
<feature type="transmembrane region" description="Helical" evidence="7">
    <location>
        <begin position="219"/>
        <end position="243"/>
    </location>
</feature>
<dbReference type="OrthoDB" id="9793283at2"/>
<evidence type="ECO:0000256" key="4">
    <source>
        <dbReference type="ARBA" id="ARBA00022692"/>
    </source>
</evidence>
<dbReference type="PROSITE" id="PS50850">
    <property type="entry name" value="MFS"/>
    <property type="match status" value="1"/>
</dbReference>
<dbReference type="Gene3D" id="1.20.1250.20">
    <property type="entry name" value="MFS general substrate transporter like domains"/>
    <property type="match status" value="1"/>
</dbReference>
<evidence type="ECO:0000313" key="9">
    <source>
        <dbReference type="EMBL" id="TWT31044.1"/>
    </source>
</evidence>
<reference evidence="9 10" key="1">
    <citation type="submission" date="2019-02" db="EMBL/GenBank/DDBJ databases">
        <title>Deep-cultivation of Planctomycetes and their phenomic and genomic characterization uncovers novel biology.</title>
        <authorList>
            <person name="Wiegand S."/>
            <person name="Jogler M."/>
            <person name="Boedeker C."/>
            <person name="Pinto D."/>
            <person name="Vollmers J."/>
            <person name="Rivas-Marin E."/>
            <person name="Kohn T."/>
            <person name="Peeters S.H."/>
            <person name="Heuer A."/>
            <person name="Rast P."/>
            <person name="Oberbeckmann S."/>
            <person name="Bunk B."/>
            <person name="Jeske O."/>
            <person name="Meyerdierks A."/>
            <person name="Storesund J.E."/>
            <person name="Kallscheuer N."/>
            <person name="Luecker S."/>
            <person name="Lage O.M."/>
            <person name="Pohl T."/>
            <person name="Merkel B.J."/>
            <person name="Hornburger P."/>
            <person name="Mueller R.-W."/>
            <person name="Bruemmer F."/>
            <person name="Labrenz M."/>
            <person name="Spormann A.M."/>
            <person name="Op Den Camp H."/>
            <person name="Overmann J."/>
            <person name="Amann R."/>
            <person name="Jetten M.S.M."/>
            <person name="Mascher T."/>
            <person name="Medema M.H."/>
            <person name="Devos D.P."/>
            <person name="Kaster A.-K."/>
            <person name="Ovreas L."/>
            <person name="Rohde M."/>
            <person name="Galperin M.Y."/>
            <person name="Jogler C."/>
        </authorList>
    </citation>
    <scope>NUCLEOTIDE SEQUENCE [LARGE SCALE GENOMIC DNA]</scope>
    <source>
        <strain evidence="9 10">KOR34</strain>
    </source>
</reference>
<dbReference type="GO" id="GO:0022857">
    <property type="term" value="F:transmembrane transporter activity"/>
    <property type="evidence" value="ECO:0007669"/>
    <property type="project" value="InterPro"/>
</dbReference>
<dbReference type="PANTHER" id="PTHR23517:SF2">
    <property type="entry name" value="MULTIDRUG RESISTANCE PROTEIN MDTH"/>
    <property type="match status" value="1"/>
</dbReference>
<keyword evidence="4 7" id="KW-0812">Transmembrane</keyword>
<proteinExistence type="predicted"/>
<feature type="transmembrane region" description="Helical" evidence="7">
    <location>
        <begin position="255"/>
        <end position="273"/>
    </location>
</feature>
<evidence type="ECO:0000313" key="10">
    <source>
        <dbReference type="Proteomes" id="UP000316714"/>
    </source>
</evidence>
<evidence type="ECO:0000256" key="2">
    <source>
        <dbReference type="ARBA" id="ARBA00022448"/>
    </source>
</evidence>
<dbReference type="PANTHER" id="PTHR23517">
    <property type="entry name" value="RESISTANCE PROTEIN MDTM, PUTATIVE-RELATED-RELATED"/>
    <property type="match status" value="1"/>
</dbReference>